<evidence type="ECO:0000313" key="3">
    <source>
        <dbReference type="Proteomes" id="UP001651880"/>
    </source>
</evidence>
<dbReference type="RefSeq" id="WP_255225744.1">
    <property type="nucleotide sequence ID" value="NZ_JAJEKE010000001.1"/>
</dbReference>
<name>A0ABT1NAG5_9FIRM</name>
<reference evidence="2 3" key="1">
    <citation type="submission" date="2021-10" db="EMBL/GenBank/DDBJ databases">
        <title>Lutispora strain m25 sp. nov., a thermophilic, non-spore-forming bacterium isolated from a lab-scale methanogenic bioreactor digesting anaerobic sludge.</title>
        <authorList>
            <person name="El Houari A."/>
            <person name="Mcdonald J."/>
        </authorList>
    </citation>
    <scope>NUCLEOTIDE SEQUENCE [LARGE SCALE GENOMIC DNA]</scope>
    <source>
        <strain evidence="3">m25</strain>
    </source>
</reference>
<dbReference type="EMBL" id="JAJEKE010000001">
    <property type="protein sequence ID" value="MCQ1528252.1"/>
    <property type="molecule type" value="Genomic_DNA"/>
</dbReference>
<dbReference type="PANTHER" id="PTHR40032:SF1">
    <property type="entry name" value="EXPORTED PROTEIN"/>
    <property type="match status" value="1"/>
</dbReference>
<dbReference type="PANTHER" id="PTHR40032">
    <property type="entry name" value="EXPORTED PROTEIN-RELATED"/>
    <property type="match status" value="1"/>
</dbReference>
<dbReference type="InterPro" id="IPR024301">
    <property type="entry name" value="Amidase_6"/>
</dbReference>
<accession>A0ABT1NAG5</accession>
<comment type="caution">
    <text evidence="2">The sequence shown here is derived from an EMBL/GenBank/DDBJ whole genome shotgun (WGS) entry which is preliminary data.</text>
</comment>
<organism evidence="2 3">
    <name type="scientific">Lutispora saccharofermentans</name>
    <dbReference type="NCBI Taxonomy" id="3024236"/>
    <lineage>
        <taxon>Bacteria</taxon>
        <taxon>Bacillati</taxon>
        <taxon>Bacillota</taxon>
        <taxon>Clostridia</taxon>
        <taxon>Lutisporales</taxon>
        <taxon>Lutisporaceae</taxon>
        <taxon>Lutispora</taxon>
    </lineage>
</organism>
<sequence length="175" mass="19997">MISDRQNRYNRARAVNYAKTYALSPNPSFKYFKIYENLGGDCTNFISQCLLAGDAPMTYGTEHAWWYNKAGTYNTNDDSWSVPWAVAHSLYWTLKVNNEANANAVKGVEVSSVAMLELGDIIFFEDENGVIFHSTIVTGFSPTSTLVSHHTYDALDVPYTRSWRAKRYHYLKIRI</sequence>
<proteinExistence type="predicted"/>
<keyword evidence="3" id="KW-1185">Reference proteome</keyword>
<evidence type="ECO:0000259" key="1">
    <source>
        <dbReference type="Pfam" id="PF12671"/>
    </source>
</evidence>
<gene>
    <name evidence="2" type="ORF">LJD61_01635</name>
</gene>
<protein>
    <submittedName>
        <fullName evidence="2">Amidase domain-containing protein</fullName>
    </submittedName>
</protein>
<dbReference type="Pfam" id="PF12671">
    <property type="entry name" value="Amidase_6"/>
    <property type="match status" value="1"/>
</dbReference>
<evidence type="ECO:0000313" key="2">
    <source>
        <dbReference type="EMBL" id="MCQ1528252.1"/>
    </source>
</evidence>
<feature type="domain" description="Putative amidase" evidence="1">
    <location>
        <begin position="8"/>
        <end position="169"/>
    </location>
</feature>
<dbReference type="Proteomes" id="UP001651880">
    <property type="component" value="Unassembled WGS sequence"/>
</dbReference>